<keyword evidence="2" id="KW-1185">Reference proteome</keyword>
<gene>
    <name evidence="1" type="ORF">POM99_16185</name>
</gene>
<dbReference type="RefSeq" id="WP_277279524.1">
    <property type="nucleotide sequence ID" value="NZ_JAROCY010000016.1"/>
</dbReference>
<reference evidence="1 2" key="1">
    <citation type="submission" date="2023-03" db="EMBL/GenBank/DDBJ databases">
        <title>Novosphingobium cyanobacteriorum sp. nov., isolated from a eutrophic reservoir during the Microcystis bloom period.</title>
        <authorList>
            <person name="Kang M."/>
            <person name="Le V."/>
            <person name="Ko S.-R."/>
            <person name="Lee S.-A."/>
            <person name="Ahn C.-Y."/>
        </authorList>
    </citation>
    <scope>NUCLEOTIDE SEQUENCE [LARGE SCALE GENOMIC DNA]</scope>
    <source>
        <strain evidence="1 2">HBC54</strain>
    </source>
</reference>
<dbReference type="EMBL" id="JAROCY010000016">
    <property type="protein sequence ID" value="MDF8334749.1"/>
    <property type="molecule type" value="Genomic_DNA"/>
</dbReference>
<dbReference type="InterPro" id="IPR011044">
    <property type="entry name" value="Quino_amine_DH_bsu"/>
</dbReference>
<evidence type="ECO:0000313" key="2">
    <source>
        <dbReference type="Proteomes" id="UP001222770"/>
    </source>
</evidence>
<protein>
    <submittedName>
        <fullName evidence="1">Uncharacterized protein</fullName>
    </submittedName>
</protein>
<name>A0ABT6CLF7_9SPHN</name>
<accession>A0ABT6CLF7</accession>
<evidence type="ECO:0000313" key="1">
    <source>
        <dbReference type="EMBL" id="MDF8334749.1"/>
    </source>
</evidence>
<dbReference type="SUPFAM" id="SSF50969">
    <property type="entry name" value="YVTN repeat-like/Quinoprotein amine dehydrogenase"/>
    <property type="match status" value="1"/>
</dbReference>
<sequence length="129" mass="14484">MHNKVFGLGTFDLNHRKFSFTPIGPVTTAITGLELTPDGKTAYTVVTNGNIGNKRCEFWKFEMPSAKLEDKVEFPCRSRFQFGMSADGKKLYIYGASYDIEVYDAATMKYEKTWDLAADATMAGMLILK</sequence>
<organism evidence="1 2">
    <name type="scientific">Novosphingobium cyanobacteriorum</name>
    <dbReference type="NCBI Taxonomy" id="3024215"/>
    <lineage>
        <taxon>Bacteria</taxon>
        <taxon>Pseudomonadati</taxon>
        <taxon>Pseudomonadota</taxon>
        <taxon>Alphaproteobacteria</taxon>
        <taxon>Sphingomonadales</taxon>
        <taxon>Sphingomonadaceae</taxon>
        <taxon>Novosphingobium</taxon>
    </lineage>
</organism>
<comment type="caution">
    <text evidence="1">The sequence shown here is derived from an EMBL/GenBank/DDBJ whole genome shotgun (WGS) entry which is preliminary data.</text>
</comment>
<dbReference type="InterPro" id="IPR015943">
    <property type="entry name" value="WD40/YVTN_repeat-like_dom_sf"/>
</dbReference>
<dbReference type="Gene3D" id="2.130.10.10">
    <property type="entry name" value="YVTN repeat-like/Quinoprotein amine dehydrogenase"/>
    <property type="match status" value="1"/>
</dbReference>
<proteinExistence type="predicted"/>
<dbReference type="Proteomes" id="UP001222770">
    <property type="component" value="Unassembled WGS sequence"/>
</dbReference>